<comment type="caution">
    <text evidence="2">The sequence shown here is derived from an EMBL/GenBank/DDBJ whole genome shotgun (WGS) entry which is preliminary data.</text>
</comment>
<dbReference type="Proteomes" id="UP001618531">
    <property type="component" value="Unassembled WGS sequence"/>
</dbReference>
<organism evidence="2 3">
    <name type="scientific">Paenibacillus illinoisensis</name>
    <dbReference type="NCBI Taxonomy" id="59845"/>
    <lineage>
        <taxon>Bacteria</taxon>
        <taxon>Bacillati</taxon>
        <taxon>Bacillota</taxon>
        <taxon>Bacilli</taxon>
        <taxon>Bacillales</taxon>
        <taxon>Paenibacillaceae</taxon>
        <taxon>Paenibacillus</taxon>
    </lineage>
</organism>
<feature type="transmembrane region" description="Helical" evidence="1">
    <location>
        <begin position="6"/>
        <end position="24"/>
    </location>
</feature>
<dbReference type="RefSeq" id="WP_402876321.1">
    <property type="nucleotide sequence ID" value="NZ_JBIYSL010000003.1"/>
</dbReference>
<accession>A0ABW8HVW9</accession>
<protein>
    <submittedName>
        <fullName evidence="2">Uncharacterized protein</fullName>
    </submittedName>
</protein>
<reference evidence="2 3" key="1">
    <citation type="submission" date="2024-11" db="EMBL/GenBank/DDBJ databases">
        <title>Identification and Characterization of a Novel Fosfomycin Bacillithiol Transferase FosB8 in Paenibacillus illinoisensis.</title>
        <authorList>
            <person name="Lu W."/>
        </authorList>
    </citation>
    <scope>NUCLEOTIDE SEQUENCE [LARGE SCALE GENOMIC DNA]</scope>
    <source>
        <strain evidence="2 3">WP77</strain>
    </source>
</reference>
<evidence type="ECO:0000256" key="1">
    <source>
        <dbReference type="SAM" id="Phobius"/>
    </source>
</evidence>
<keyword evidence="3" id="KW-1185">Reference proteome</keyword>
<evidence type="ECO:0000313" key="3">
    <source>
        <dbReference type="Proteomes" id="UP001618531"/>
    </source>
</evidence>
<proteinExistence type="predicted"/>
<gene>
    <name evidence="2" type="ORF">ACINKY_16610</name>
</gene>
<evidence type="ECO:0000313" key="2">
    <source>
        <dbReference type="EMBL" id="MFK0523831.1"/>
    </source>
</evidence>
<dbReference type="EMBL" id="JBIYSL010000003">
    <property type="protein sequence ID" value="MFK0523831.1"/>
    <property type="molecule type" value="Genomic_DNA"/>
</dbReference>
<keyword evidence="1" id="KW-0472">Membrane</keyword>
<keyword evidence="1" id="KW-1133">Transmembrane helix</keyword>
<name>A0ABW8HVW9_9BACL</name>
<keyword evidence="1" id="KW-0812">Transmembrane</keyword>
<sequence>MKTKNIIIVVSIVINCVLITYVFWKESHLREIYSGLSFGLQGDLVQLESTIDYQVDNKWYDENTVLEKIEDVTEGIHQLMVTGKNAGMITKSQENDLWTLYKYFANFPTFTGFPNTKLDNDGINELIQLGDDLRSAGWGTNVGYSGDWESFSMKIKDLTN</sequence>